<protein>
    <submittedName>
        <fullName evidence="2">Uncharacterized protein</fullName>
    </submittedName>
</protein>
<dbReference type="RefSeq" id="WP_307262082.1">
    <property type="nucleotide sequence ID" value="NZ_JAUSVL010000001.1"/>
</dbReference>
<name>A0AAE3VH88_9BACT</name>
<proteinExistence type="predicted"/>
<dbReference type="Proteomes" id="UP001238163">
    <property type="component" value="Unassembled WGS sequence"/>
</dbReference>
<comment type="caution">
    <text evidence="2">The sequence shown here is derived from an EMBL/GenBank/DDBJ whole genome shotgun (WGS) entry which is preliminary data.</text>
</comment>
<reference evidence="2" key="1">
    <citation type="submission" date="2023-07" db="EMBL/GenBank/DDBJ databases">
        <title>Genomic Encyclopedia of Type Strains, Phase IV (KMG-IV): sequencing the most valuable type-strain genomes for metagenomic binning, comparative biology and taxonomic classification.</title>
        <authorList>
            <person name="Goeker M."/>
        </authorList>
    </citation>
    <scope>NUCLEOTIDE SEQUENCE</scope>
    <source>
        <strain evidence="2">DSM 24202</strain>
    </source>
</reference>
<sequence length="357" mass="40016">MNREAQDHVAAPPLPPAAVDEHFFAWNGVGFLLPVSWELSFCDLQRGVTSVAHEDDCDRRLEAEWLVPDSVPAQDKVQQRFQQQARAIAEKATAVLPIAGIDDAWTAHEYHLGDAAAQQPPRGAAAAQQPLRGGAAAQQPPRAGAAAADPQPLRGGGVAAVLVIAYRLPQGPGEPMALFRLHFPAGSREVPAVVMRLLCRSFRWWSAGEAPWQFYDVAFALRRDFRLAATALQAGRKLLQFEWRLRRLYVWHFSLAELMLAKQSVEAFCADFLRQSKLLPVPRWTPMPDGGLTYRRRRLHFFGQFEEIGRCCFKYYAWCHHDPARNQIALWVMHYRCAADLQQLPAAIRPGSGHFAP</sequence>
<evidence type="ECO:0000313" key="3">
    <source>
        <dbReference type="Proteomes" id="UP001238163"/>
    </source>
</evidence>
<feature type="region of interest" description="Disordered" evidence="1">
    <location>
        <begin position="116"/>
        <end position="151"/>
    </location>
</feature>
<evidence type="ECO:0000313" key="2">
    <source>
        <dbReference type="EMBL" id="MDQ0290504.1"/>
    </source>
</evidence>
<accession>A0AAE3VH88</accession>
<evidence type="ECO:0000256" key="1">
    <source>
        <dbReference type="SAM" id="MobiDB-lite"/>
    </source>
</evidence>
<organism evidence="2 3">
    <name type="scientific">Oligosphaera ethanolica</name>
    <dbReference type="NCBI Taxonomy" id="760260"/>
    <lineage>
        <taxon>Bacteria</taxon>
        <taxon>Pseudomonadati</taxon>
        <taxon>Lentisphaerota</taxon>
        <taxon>Oligosphaeria</taxon>
        <taxon>Oligosphaerales</taxon>
        <taxon>Oligosphaeraceae</taxon>
        <taxon>Oligosphaera</taxon>
    </lineage>
</organism>
<dbReference type="AlphaFoldDB" id="A0AAE3VH88"/>
<keyword evidence="3" id="KW-1185">Reference proteome</keyword>
<gene>
    <name evidence="2" type="ORF">J3R75_002611</name>
</gene>
<feature type="compositionally biased region" description="Low complexity" evidence="1">
    <location>
        <begin position="116"/>
        <end position="148"/>
    </location>
</feature>
<dbReference type="EMBL" id="JAUSVL010000001">
    <property type="protein sequence ID" value="MDQ0290504.1"/>
    <property type="molecule type" value="Genomic_DNA"/>
</dbReference>